<dbReference type="Pfam" id="PF07396">
    <property type="entry name" value="Porin_O_P"/>
    <property type="match status" value="1"/>
</dbReference>
<evidence type="ECO:0000256" key="1">
    <source>
        <dbReference type="SAM" id="SignalP"/>
    </source>
</evidence>
<dbReference type="EMBL" id="LXXM01000069">
    <property type="protein sequence ID" value="PZS95604.1"/>
    <property type="molecule type" value="Genomic_DNA"/>
</dbReference>
<gene>
    <name evidence="2" type="ORF">A7X83_22145</name>
</gene>
<dbReference type="InterPro" id="IPR023614">
    <property type="entry name" value="Porin_dom_sf"/>
</dbReference>
<accession>A0A2W6IKD5</accession>
<sequence length="479" mass="50681">MNHSTVLPLAALSVALGLLLASGHAGAQSASPQPAPLSQAELSRLVQQQALQIQQLEARLRAVEGGQGIAAGLPTPPAPAPVLETRVAALESNQSKLPKVSWAKGAPELSSADGNTVFRPRGRLLVDASSTDGSAVADRNVSGTEIRSVRLGAEGRYGTLGWVVEGDFADNAVAWKSVYATLDHTLFGLPADLTVGNRLNDRGIDGSSSTSNTPFQERNVVGTLMLPQRGLFGVGLTERVYGKGWHASVSVAGNDLNNAGTDNDSQTWATRVHWNPVASDAVTVHLGAWAFHEEIAAGASGVVRSSAIAGHFNDLVKIAPGTLLGAERSTAYGAELAGFFGKAWATGEWGTRSLRGSDASGRYDRDHEAWAISAGWFLAGARPSYTGKTGTWGRVKVADPVTRGGRGAWELKGRYEDVDYAELPSGGTGHAWTLGANWYLNDFSRVMFEAVRWQTRHRSGSAAGRDEGTTFNTRLQLAF</sequence>
<protein>
    <submittedName>
        <fullName evidence="2">Porin</fullName>
    </submittedName>
</protein>
<proteinExistence type="predicted"/>
<dbReference type="Gene3D" id="2.40.160.10">
    <property type="entry name" value="Porin"/>
    <property type="match status" value="1"/>
</dbReference>
<keyword evidence="1" id="KW-0732">Signal</keyword>
<dbReference type="SUPFAM" id="SSF56935">
    <property type="entry name" value="Porins"/>
    <property type="match status" value="1"/>
</dbReference>
<dbReference type="Proteomes" id="UP000249614">
    <property type="component" value="Unassembled WGS sequence"/>
</dbReference>
<name>A0A2W6IKD5_STEMA</name>
<comment type="caution">
    <text evidence="2">The sequence shown here is derived from an EMBL/GenBank/DDBJ whole genome shotgun (WGS) entry which is preliminary data.</text>
</comment>
<reference evidence="2 3" key="1">
    <citation type="submission" date="2016-05" db="EMBL/GenBank/DDBJ databases">
        <authorList>
            <person name="Lavstsen T."/>
            <person name="Jespersen J.S."/>
        </authorList>
    </citation>
    <scope>NUCLEOTIDE SEQUENCE [LARGE SCALE GENOMIC DNA]</scope>
    <source>
        <strain evidence="2 3">SM-5815</strain>
    </source>
</reference>
<feature type="signal peptide" evidence="1">
    <location>
        <begin position="1"/>
        <end position="27"/>
    </location>
</feature>
<evidence type="ECO:0000313" key="3">
    <source>
        <dbReference type="Proteomes" id="UP000249614"/>
    </source>
</evidence>
<organism evidence="2 3">
    <name type="scientific">Stenotrophomonas maltophilia</name>
    <name type="common">Pseudomonas maltophilia</name>
    <name type="synonym">Xanthomonas maltophilia</name>
    <dbReference type="NCBI Taxonomy" id="40324"/>
    <lineage>
        <taxon>Bacteria</taxon>
        <taxon>Pseudomonadati</taxon>
        <taxon>Pseudomonadota</taxon>
        <taxon>Gammaproteobacteria</taxon>
        <taxon>Lysobacterales</taxon>
        <taxon>Lysobacteraceae</taxon>
        <taxon>Stenotrophomonas</taxon>
        <taxon>Stenotrophomonas maltophilia group</taxon>
    </lineage>
</organism>
<dbReference type="InterPro" id="IPR010870">
    <property type="entry name" value="Porin_O/P"/>
</dbReference>
<dbReference type="RefSeq" id="WP_111111691.1">
    <property type="nucleotide sequence ID" value="NZ_LXXM01000069.1"/>
</dbReference>
<evidence type="ECO:0000313" key="2">
    <source>
        <dbReference type="EMBL" id="PZS95604.1"/>
    </source>
</evidence>
<feature type="chain" id="PRO_5016125670" evidence="1">
    <location>
        <begin position="28"/>
        <end position="479"/>
    </location>
</feature>
<dbReference type="AlphaFoldDB" id="A0A2W6IKD5"/>